<dbReference type="AlphaFoldDB" id="G3HNH9"/>
<accession>G3HNH9</accession>
<dbReference type="InParanoid" id="G3HNH9"/>
<proteinExistence type="predicted"/>
<organism evidence="1 2">
    <name type="scientific">Cricetulus griseus</name>
    <name type="common">Chinese hamster</name>
    <name type="synonym">Cricetulus barabensis griseus</name>
    <dbReference type="NCBI Taxonomy" id="10029"/>
    <lineage>
        <taxon>Eukaryota</taxon>
        <taxon>Metazoa</taxon>
        <taxon>Chordata</taxon>
        <taxon>Craniata</taxon>
        <taxon>Vertebrata</taxon>
        <taxon>Euteleostomi</taxon>
        <taxon>Mammalia</taxon>
        <taxon>Eutheria</taxon>
        <taxon>Euarchontoglires</taxon>
        <taxon>Glires</taxon>
        <taxon>Rodentia</taxon>
        <taxon>Myomorpha</taxon>
        <taxon>Muroidea</taxon>
        <taxon>Cricetidae</taxon>
        <taxon>Cricetinae</taxon>
        <taxon>Cricetulus</taxon>
    </lineage>
</organism>
<gene>
    <name evidence="1" type="ORF">I79_012317</name>
</gene>
<name>G3HNH9_CRIGR</name>
<evidence type="ECO:0000313" key="2">
    <source>
        <dbReference type="Proteomes" id="UP000001075"/>
    </source>
</evidence>
<dbReference type="Proteomes" id="UP000001075">
    <property type="component" value="Unassembled WGS sequence"/>
</dbReference>
<dbReference type="EMBL" id="JH000544">
    <property type="protein sequence ID" value="EGW01648.1"/>
    <property type="molecule type" value="Genomic_DNA"/>
</dbReference>
<reference evidence="2" key="1">
    <citation type="journal article" date="2011" name="Nat. Biotechnol.">
        <title>The genomic sequence of the Chinese hamster ovary (CHO)-K1 cell line.</title>
        <authorList>
            <person name="Xu X."/>
            <person name="Nagarajan H."/>
            <person name="Lewis N.E."/>
            <person name="Pan S."/>
            <person name="Cai Z."/>
            <person name="Liu X."/>
            <person name="Chen W."/>
            <person name="Xie M."/>
            <person name="Wang W."/>
            <person name="Hammond S."/>
            <person name="Andersen M.R."/>
            <person name="Neff N."/>
            <person name="Passarelli B."/>
            <person name="Koh W."/>
            <person name="Fan H.C."/>
            <person name="Wang J."/>
            <person name="Gui Y."/>
            <person name="Lee K.H."/>
            <person name="Betenbaugh M.J."/>
            <person name="Quake S.R."/>
            <person name="Famili I."/>
            <person name="Palsson B.O."/>
            <person name="Wang J."/>
        </authorList>
    </citation>
    <scope>NUCLEOTIDE SEQUENCE [LARGE SCALE GENOMIC DNA]</scope>
    <source>
        <strain evidence="2">CHO K1 cell line</strain>
    </source>
</reference>
<sequence>MSSSVHSVIKTIDNLTAQSAAEASGTTRPCAVQVANREWFITGVLKHCTAPERPPEENFTCVR</sequence>
<evidence type="ECO:0000313" key="1">
    <source>
        <dbReference type="EMBL" id="EGW01648.1"/>
    </source>
</evidence>
<protein>
    <submittedName>
        <fullName evidence="1">Uncharacterized protein</fullName>
    </submittedName>
</protein>